<evidence type="ECO:0000256" key="1">
    <source>
        <dbReference type="ARBA" id="ARBA00010638"/>
    </source>
</evidence>
<evidence type="ECO:0000256" key="4">
    <source>
        <dbReference type="PIRSR" id="PIRSR006806-1"/>
    </source>
</evidence>
<evidence type="ECO:0000256" key="2">
    <source>
        <dbReference type="ARBA" id="ARBA00022741"/>
    </source>
</evidence>
<feature type="binding site" evidence="4">
    <location>
        <position position="56"/>
    </location>
    <ligand>
        <name>substrate</name>
    </ligand>
</feature>
<comment type="cofactor">
    <cofactor evidence="5">
        <name>Mg(2+)</name>
        <dbReference type="ChEBI" id="CHEBI:18420"/>
    </cofactor>
</comment>
<dbReference type="GO" id="GO:0030272">
    <property type="term" value="F:5-formyltetrahydrofolate cyclo-ligase activity"/>
    <property type="evidence" value="ECO:0007669"/>
    <property type="project" value="UniProtKB-EC"/>
</dbReference>
<reference evidence="6 7" key="1">
    <citation type="submission" date="2020-04" db="EMBL/GenBank/DDBJ databases">
        <authorList>
            <person name="Hitch T.C.A."/>
            <person name="Wylensek D."/>
            <person name="Clavel T."/>
        </authorList>
    </citation>
    <scope>NUCLEOTIDE SEQUENCE [LARGE SCALE GENOMIC DNA]</scope>
    <source>
        <strain evidence="6 7">WB01_D5_05</strain>
    </source>
</reference>
<gene>
    <name evidence="6" type="ORF">HF838_08070</name>
</gene>
<dbReference type="InterPro" id="IPR002698">
    <property type="entry name" value="FTHF_cligase"/>
</dbReference>
<dbReference type="GO" id="GO:0035999">
    <property type="term" value="P:tetrahydrofolate interconversion"/>
    <property type="evidence" value="ECO:0007669"/>
    <property type="project" value="TreeGrafter"/>
</dbReference>
<dbReference type="GO" id="GO:0005524">
    <property type="term" value="F:ATP binding"/>
    <property type="evidence" value="ECO:0007669"/>
    <property type="project" value="UniProtKB-KW"/>
</dbReference>
<dbReference type="SUPFAM" id="SSF100950">
    <property type="entry name" value="NagB/RpiA/CoA transferase-like"/>
    <property type="match status" value="1"/>
</dbReference>
<feature type="binding site" evidence="4">
    <location>
        <begin position="10"/>
        <end position="14"/>
    </location>
    <ligand>
        <name>ATP</name>
        <dbReference type="ChEBI" id="CHEBI:30616"/>
    </ligand>
</feature>
<dbReference type="EMBL" id="JABAGO010000011">
    <property type="protein sequence ID" value="NME98214.1"/>
    <property type="molecule type" value="Genomic_DNA"/>
</dbReference>
<proteinExistence type="inferred from homology"/>
<evidence type="ECO:0000313" key="7">
    <source>
        <dbReference type="Proteomes" id="UP000561326"/>
    </source>
</evidence>
<dbReference type="EC" id="6.3.3.2" evidence="5"/>
<dbReference type="PIRSF" id="PIRSF006806">
    <property type="entry name" value="FTHF_cligase"/>
    <property type="match status" value="1"/>
</dbReference>
<dbReference type="Pfam" id="PF01812">
    <property type="entry name" value="5-FTHF_cyc-lig"/>
    <property type="match status" value="1"/>
</dbReference>
<keyword evidence="3 4" id="KW-0067">ATP-binding</keyword>
<dbReference type="PANTHER" id="PTHR23407">
    <property type="entry name" value="ATPASE INHIBITOR/5-FORMYLTETRAHYDROFOLATE CYCLO-LIGASE"/>
    <property type="match status" value="1"/>
</dbReference>
<keyword evidence="6" id="KW-0436">Ligase</keyword>
<comment type="similarity">
    <text evidence="1 5">Belongs to the 5-formyltetrahydrofolate cyclo-ligase family.</text>
</comment>
<evidence type="ECO:0000313" key="6">
    <source>
        <dbReference type="EMBL" id="NME98214.1"/>
    </source>
</evidence>
<dbReference type="AlphaFoldDB" id="A0A848CLM9"/>
<comment type="caution">
    <text evidence="6">The sequence shown here is derived from an EMBL/GenBank/DDBJ whole genome shotgun (WGS) entry which is preliminary data.</text>
</comment>
<dbReference type="OrthoDB" id="9801938at2"/>
<keyword evidence="5" id="KW-0479">Metal-binding</keyword>
<dbReference type="PANTHER" id="PTHR23407:SF1">
    <property type="entry name" value="5-FORMYLTETRAHYDROFOLATE CYCLO-LIGASE"/>
    <property type="match status" value="1"/>
</dbReference>
<dbReference type="InterPro" id="IPR024185">
    <property type="entry name" value="FTHF_cligase-like_sf"/>
</dbReference>
<evidence type="ECO:0000256" key="5">
    <source>
        <dbReference type="RuleBase" id="RU361279"/>
    </source>
</evidence>
<protein>
    <recommendedName>
        <fullName evidence="5">5-formyltetrahydrofolate cyclo-ligase</fullName>
        <ecNumber evidence="5">6.3.3.2</ecNumber>
    </recommendedName>
</protein>
<dbReference type="Gene3D" id="3.40.50.10420">
    <property type="entry name" value="NagB/RpiA/CoA transferase-like"/>
    <property type="match status" value="1"/>
</dbReference>
<dbReference type="GO" id="GO:0046872">
    <property type="term" value="F:metal ion binding"/>
    <property type="evidence" value="ECO:0007669"/>
    <property type="project" value="UniProtKB-KW"/>
</dbReference>
<organism evidence="6 7">
    <name type="scientific">Aneurinibacillus aneurinilyticus</name>
    <name type="common">Bacillus aneurinolyticus</name>
    <dbReference type="NCBI Taxonomy" id="1391"/>
    <lineage>
        <taxon>Bacteria</taxon>
        <taxon>Bacillati</taxon>
        <taxon>Bacillota</taxon>
        <taxon>Bacilli</taxon>
        <taxon>Bacillales</taxon>
        <taxon>Paenibacillaceae</taxon>
        <taxon>Aneurinibacillus group</taxon>
        <taxon>Aneurinibacillus</taxon>
    </lineage>
</organism>
<keyword evidence="5" id="KW-0460">Magnesium</keyword>
<feature type="binding site" evidence="4">
    <location>
        <position position="61"/>
    </location>
    <ligand>
        <name>substrate</name>
    </ligand>
</feature>
<sequence length="196" mass="22654">MNVEERKESKRLLRRQIIKQRADIVSHERDIRSEEATRRLLAVPEVEAAQRLFVFLSFGEEVCLDRFIAECDRLGKSVYVPKTYVKDRQMIPYRFTGWDTFIEGAYGIREPDEAKSEPWHGEPFDVILVPGVAFTEQGERLGYGGGFYDRFFAGLPNVPPLVAVCYEMQVVPFLSVEEHDRKMDKIVTESRVITCS</sequence>
<name>A0A848CLM9_ANEAE</name>
<comment type="catalytic activity">
    <reaction evidence="5">
        <text>(6S)-5-formyl-5,6,7,8-tetrahydrofolate + ATP = (6R)-5,10-methenyltetrahydrofolate + ADP + phosphate</text>
        <dbReference type="Rhea" id="RHEA:10488"/>
        <dbReference type="ChEBI" id="CHEBI:30616"/>
        <dbReference type="ChEBI" id="CHEBI:43474"/>
        <dbReference type="ChEBI" id="CHEBI:57455"/>
        <dbReference type="ChEBI" id="CHEBI:57457"/>
        <dbReference type="ChEBI" id="CHEBI:456216"/>
        <dbReference type="EC" id="6.3.3.2"/>
    </reaction>
</comment>
<evidence type="ECO:0000256" key="3">
    <source>
        <dbReference type="ARBA" id="ARBA00022840"/>
    </source>
</evidence>
<dbReference type="GeneID" id="92839688"/>
<dbReference type="GO" id="GO:0009396">
    <property type="term" value="P:folic acid-containing compound biosynthetic process"/>
    <property type="evidence" value="ECO:0007669"/>
    <property type="project" value="TreeGrafter"/>
</dbReference>
<dbReference type="Proteomes" id="UP000561326">
    <property type="component" value="Unassembled WGS sequence"/>
</dbReference>
<accession>A0A848CLM9</accession>
<dbReference type="RefSeq" id="WP_021622173.1">
    <property type="nucleotide sequence ID" value="NZ_CABKST010000163.1"/>
</dbReference>
<keyword evidence="2 4" id="KW-0547">Nucleotide-binding</keyword>
<dbReference type="InterPro" id="IPR037171">
    <property type="entry name" value="NagB/RpiA_transferase-like"/>
</dbReference>
<dbReference type="NCBIfam" id="TIGR02727">
    <property type="entry name" value="MTHFS_bact"/>
    <property type="match status" value="1"/>
</dbReference>
<feature type="binding site" evidence="4">
    <location>
        <begin position="140"/>
        <end position="148"/>
    </location>
    <ligand>
        <name>ATP</name>
        <dbReference type="ChEBI" id="CHEBI:30616"/>
    </ligand>
</feature>